<dbReference type="AlphaFoldDB" id="A0A1B8TYM4"/>
<dbReference type="Proteomes" id="UP000092612">
    <property type="component" value="Unassembled WGS sequence"/>
</dbReference>
<sequence length="117" mass="14235">MTEETLIKYLEFLKTECLRHQNDKIITDDELNQLEIEITRFTKRVKENEFSEKLKFEISKIDFNLDEENHNHSKFKIFNFIGGFQGKEFKEQENRKQRFLKLYHDLDASLFNIKSIL</sequence>
<name>A0A1B8TYM4_9FLAO</name>
<keyword evidence="2" id="KW-1185">Reference proteome</keyword>
<dbReference type="RefSeq" id="WP_068360880.1">
    <property type="nucleotide sequence ID" value="NZ_CP019337.1"/>
</dbReference>
<dbReference type="EMBL" id="LSFL01000034">
    <property type="protein sequence ID" value="OBY64710.1"/>
    <property type="molecule type" value="Genomic_DNA"/>
</dbReference>
<gene>
    <name evidence="1" type="ORF">LPB301_09805</name>
</gene>
<organism evidence="1 2">
    <name type="scientific">Polaribacter reichenbachii</name>
    <dbReference type="NCBI Taxonomy" id="996801"/>
    <lineage>
        <taxon>Bacteria</taxon>
        <taxon>Pseudomonadati</taxon>
        <taxon>Bacteroidota</taxon>
        <taxon>Flavobacteriia</taxon>
        <taxon>Flavobacteriales</taxon>
        <taxon>Flavobacteriaceae</taxon>
    </lineage>
</organism>
<protein>
    <submittedName>
        <fullName evidence="1">Uncharacterized protein</fullName>
    </submittedName>
</protein>
<proteinExistence type="predicted"/>
<dbReference type="KEGG" id="prn:BW723_05915"/>
<comment type="caution">
    <text evidence="1">The sequence shown here is derived from an EMBL/GenBank/DDBJ whole genome shotgun (WGS) entry which is preliminary data.</text>
</comment>
<accession>A0A1B8TYM4</accession>
<dbReference type="OrthoDB" id="1202360at2"/>
<evidence type="ECO:0000313" key="1">
    <source>
        <dbReference type="EMBL" id="OBY64710.1"/>
    </source>
</evidence>
<reference evidence="2" key="1">
    <citation type="submission" date="2016-02" db="EMBL/GenBank/DDBJ databases">
        <title>Paenibacillus sp. LPB0068, isolated from Crassostrea gigas.</title>
        <authorList>
            <person name="Shin S.-K."/>
            <person name="Yi H."/>
        </authorList>
    </citation>
    <scope>NUCLEOTIDE SEQUENCE [LARGE SCALE GENOMIC DNA]</scope>
    <source>
        <strain evidence="2">KCTC 23969</strain>
    </source>
</reference>
<evidence type="ECO:0000313" key="2">
    <source>
        <dbReference type="Proteomes" id="UP000092612"/>
    </source>
</evidence>